<accession>A0A2H9T700</accession>
<dbReference type="EMBL" id="NSIT01000110">
    <property type="protein sequence ID" value="PJE78969.1"/>
    <property type="molecule type" value="Genomic_DNA"/>
</dbReference>
<reference evidence="1" key="1">
    <citation type="journal article" date="2017" name="Appl. Environ. Microbiol.">
        <title>Molecular characterization of an Endozoicomonas-like organism causing infection in king scallop Pecten maximus L.</title>
        <authorList>
            <person name="Cano I."/>
            <person name="van Aerle R."/>
            <person name="Ross S."/>
            <person name="Verner-Jeffreys D.W."/>
            <person name="Paley R.K."/>
            <person name="Rimmer G."/>
            <person name="Ryder D."/>
            <person name="Hooper P."/>
            <person name="Stone D."/>
            <person name="Feist S.W."/>
        </authorList>
    </citation>
    <scope>NUCLEOTIDE SEQUENCE</scope>
</reference>
<gene>
    <name evidence="1" type="ORF">CI610_02065</name>
</gene>
<comment type="caution">
    <text evidence="1">The sequence shown here is derived from an EMBL/GenBank/DDBJ whole genome shotgun (WGS) entry which is preliminary data.</text>
</comment>
<evidence type="ECO:0000313" key="1">
    <source>
        <dbReference type="EMBL" id="PJE78969.1"/>
    </source>
</evidence>
<dbReference type="AlphaFoldDB" id="A0A2H9T700"/>
<protein>
    <submittedName>
        <fullName evidence="1">Uncharacterized protein</fullName>
    </submittedName>
</protein>
<sequence length="94" mass="10803">MKDVMIVRVSGKKGMPCIKIRGLMVFMGLQHFSDQDTRFHTVRVSQIFRFRGEYQSSEVHAKLLLEVINGLKCYSKRFRATGTFSKIIKPHGAL</sequence>
<name>A0A2H9T700_9ZZZZ</name>
<organism evidence="1">
    <name type="scientific">invertebrate metagenome</name>
    <dbReference type="NCBI Taxonomy" id="1711999"/>
    <lineage>
        <taxon>unclassified sequences</taxon>
        <taxon>metagenomes</taxon>
        <taxon>organismal metagenomes</taxon>
    </lineage>
</organism>
<proteinExistence type="predicted"/>